<evidence type="ECO:0000313" key="2">
    <source>
        <dbReference type="EMBL" id="KAI6783851.1"/>
    </source>
</evidence>
<dbReference type="Proteomes" id="UP001055219">
    <property type="component" value="Unassembled WGS sequence"/>
</dbReference>
<keyword evidence="3" id="KW-1185">Reference proteome</keyword>
<protein>
    <submittedName>
        <fullName evidence="2">Uncharacterized protein</fullName>
    </submittedName>
</protein>
<comment type="caution">
    <text evidence="2">The sequence shown here is derived from an EMBL/GenBank/DDBJ whole genome shotgun (WGS) entry which is preliminary data.</text>
</comment>
<dbReference type="GeneID" id="75828244"/>
<sequence>MQQAQASLPDFMAVLWLDLVEDYGVMLASRPYLVHLIQHQADLPTSDQLAMEHMQRLSTSCLSACHRTIALLSAAWAQAGEARAPHVLFCAAVLLMSNEVLPAPPKEESAARLPQATFILQNVAFMEGEVDGYAGDLLGEVNMPRDAIRARPGGGATDVRVVPSNGNLELQPTLVGARSSWTNSRAGDGDGAGLWPQKPRPTVRYTSRKCHVEEQHMAMATTVDSLDETTQDTKE</sequence>
<evidence type="ECO:0000313" key="3">
    <source>
        <dbReference type="Proteomes" id="UP001055219"/>
    </source>
</evidence>
<dbReference type="AlphaFoldDB" id="A0A9P9Y5H4"/>
<gene>
    <name evidence="2" type="ORF">J7T54_001727</name>
</gene>
<dbReference type="OrthoDB" id="10498724at2759"/>
<organism evidence="2 3">
    <name type="scientific">Emericellopsis cladophorae</name>
    <dbReference type="NCBI Taxonomy" id="2686198"/>
    <lineage>
        <taxon>Eukaryota</taxon>
        <taxon>Fungi</taxon>
        <taxon>Dikarya</taxon>
        <taxon>Ascomycota</taxon>
        <taxon>Pezizomycotina</taxon>
        <taxon>Sordariomycetes</taxon>
        <taxon>Hypocreomycetidae</taxon>
        <taxon>Hypocreales</taxon>
        <taxon>Bionectriaceae</taxon>
        <taxon>Emericellopsis</taxon>
    </lineage>
</organism>
<proteinExistence type="predicted"/>
<accession>A0A9P9Y5H4</accession>
<name>A0A9P9Y5H4_9HYPO</name>
<dbReference type="RefSeq" id="XP_051364707.1">
    <property type="nucleotide sequence ID" value="XM_051503755.1"/>
</dbReference>
<reference evidence="2" key="1">
    <citation type="journal article" date="2021" name="J Fungi (Basel)">
        <title>Genomic and Metabolomic Analyses of the Marine Fungus Emericellopsis cladophorae: Insights into Saltwater Adaptability Mechanisms and Its Biosynthetic Potential.</title>
        <authorList>
            <person name="Goncalves M.F.M."/>
            <person name="Hilario S."/>
            <person name="Van de Peer Y."/>
            <person name="Esteves A.C."/>
            <person name="Alves A."/>
        </authorList>
    </citation>
    <scope>NUCLEOTIDE SEQUENCE</scope>
    <source>
        <strain evidence="2">MUM 19.33</strain>
    </source>
</reference>
<dbReference type="EMBL" id="JAGIXG020000006">
    <property type="protein sequence ID" value="KAI6783851.1"/>
    <property type="molecule type" value="Genomic_DNA"/>
</dbReference>
<feature type="region of interest" description="Disordered" evidence="1">
    <location>
        <begin position="179"/>
        <end position="200"/>
    </location>
</feature>
<evidence type="ECO:0000256" key="1">
    <source>
        <dbReference type="SAM" id="MobiDB-lite"/>
    </source>
</evidence>
<reference evidence="2" key="2">
    <citation type="submission" date="2022-07" db="EMBL/GenBank/DDBJ databases">
        <authorList>
            <person name="Goncalves M.F.M."/>
            <person name="Hilario S."/>
            <person name="Van De Peer Y."/>
            <person name="Esteves A.C."/>
            <person name="Alves A."/>
        </authorList>
    </citation>
    <scope>NUCLEOTIDE SEQUENCE</scope>
    <source>
        <strain evidence="2">MUM 19.33</strain>
    </source>
</reference>